<feature type="transmembrane region" description="Helical" evidence="7">
    <location>
        <begin position="292"/>
        <end position="319"/>
    </location>
</feature>
<sequence length="417" mass="44973">MSLPPMIAALRKHKAGVVLIALQIALTLAIVCNAVFIIYARIQNVQRRTGLDETNLFLVTQQWVGAPSGDSPADLEKLDTMLREDLNALGSMPGVESVTPVNSVPLFPSSWNGSESLKPGTDMRAGNARTTFYFGDEQLLKTFGLHLVAGRNFTAADVAHKALRDSSEPNVIIVTKPLADKLFPQGDALGKAIYLDGSNTPSTIVGEVERLQVPSVGSWASSFVWNSTIAPLRMNSNFSRYAVRTKPGRLEAVMRAVPSKLYAVNAMRVLDDDSVKSFKDIRAEAYRADIGMAVLMGVICLILLAVTAAGIVGLTSFWVGQRHRQIGVRRALGARKIDILHYFQMENLMIAGGGALVGIVLAVALNRVLMSKFEMQSMPAYYVLAGLAVVVALGQIAVFVPARRASNVPPVVATRSV</sequence>
<feature type="transmembrane region" description="Helical" evidence="7">
    <location>
        <begin position="348"/>
        <end position="369"/>
    </location>
</feature>
<dbReference type="PANTHER" id="PTHR30572">
    <property type="entry name" value="MEMBRANE COMPONENT OF TRANSPORTER-RELATED"/>
    <property type="match status" value="1"/>
</dbReference>
<keyword evidence="3 7" id="KW-0812">Transmembrane</keyword>
<protein>
    <submittedName>
        <fullName evidence="10">ABC transporter permease</fullName>
    </submittedName>
</protein>
<proteinExistence type="inferred from homology"/>
<feature type="transmembrane region" description="Helical" evidence="7">
    <location>
        <begin position="381"/>
        <end position="400"/>
    </location>
</feature>
<evidence type="ECO:0000256" key="4">
    <source>
        <dbReference type="ARBA" id="ARBA00022989"/>
    </source>
</evidence>
<reference evidence="11" key="1">
    <citation type="journal article" date="2019" name="Int. J. Syst. Evol. Microbiol.">
        <title>The Global Catalogue of Microorganisms (GCM) 10K type strain sequencing project: providing services to taxonomists for standard genome sequencing and annotation.</title>
        <authorList>
            <consortium name="The Broad Institute Genomics Platform"/>
            <consortium name="The Broad Institute Genome Sequencing Center for Infectious Disease"/>
            <person name="Wu L."/>
            <person name="Ma J."/>
        </authorList>
    </citation>
    <scope>NUCLEOTIDE SEQUENCE [LARGE SCALE GENOMIC DNA]</scope>
    <source>
        <strain evidence="11">NBRC 111981</strain>
    </source>
</reference>
<keyword evidence="4 7" id="KW-1133">Transmembrane helix</keyword>
<dbReference type="PANTHER" id="PTHR30572:SF4">
    <property type="entry name" value="ABC TRANSPORTER PERMEASE YTRF"/>
    <property type="match status" value="1"/>
</dbReference>
<evidence type="ECO:0000313" key="11">
    <source>
        <dbReference type="Proteomes" id="UP001156627"/>
    </source>
</evidence>
<evidence type="ECO:0000259" key="9">
    <source>
        <dbReference type="Pfam" id="PF12704"/>
    </source>
</evidence>
<evidence type="ECO:0000256" key="1">
    <source>
        <dbReference type="ARBA" id="ARBA00004651"/>
    </source>
</evidence>
<gene>
    <name evidence="10" type="primary">ybjZ_12</name>
    <name evidence="10" type="ORF">GCM10007898_39990</name>
</gene>
<keyword evidence="11" id="KW-1185">Reference proteome</keyword>
<organism evidence="10 11">
    <name type="scientific">Dyella flagellata</name>
    <dbReference type="NCBI Taxonomy" id="1867833"/>
    <lineage>
        <taxon>Bacteria</taxon>
        <taxon>Pseudomonadati</taxon>
        <taxon>Pseudomonadota</taxon>
        <taxon>Gammaproteobacteria</taxon>
        <taxon>Lysobacterales</taxon>
        <taxon>Rhodanobacteraceae</taxon>
        <taxon>Dyella</taxon>
    </lineage>
</organism>
<keyword evidence="2" id="KW-1003">Cell membrane</keyword>
<dbReference type="InterPro" id="IPR003838">
    <property type="entry name" value="ABC3_permease_C"/>
</dbReference>
<dbReference type="EMBL" id="BSOA01000049">
    <property type="protein sequence ID" value="GLQ90423.1"/>
    <property type="molecule type" value="Genomic_DNA"/>
</dbReference>
<dbReference type="Pfam" id="PF12704">
    <property type="entry name" value="MacB_PCD"/>
    <property type="match status" value="1"/>
</dbReference>
<dbReference type="Proteomes" id="UP001156627">
    <property type="component" value="Unassembled WGS sequence"/>
</dbReference>
<evidence type="ECO:0000256" key="3">
    <source>
        <dbReference type="ARBA" id="ARBA00022692"/>
    </source>
</evidence>
<accession>A0ABQ5XFJ3</accession>
<keyword evidence="5 7" id="KW-0472">Membrane</keyword>
<dbReference type="RefSeq" id="WP_284333843.1">
    <property type="nucleotide sequence ID" value="NZ_BSOA01000049.1"/>
</dbReference>
<feature type="domain" description="ABC3 transporter permease C-terminal" evidence="8">
    <location>
        <begin position="298"/>
        <end position="410"/>
    </location>
</feature>
<evidence type="ECO:0000313" key="10">
    <source>
        <dbReference type="EMBL" id="GLQ90423.1"/>
    </source>
</evidence>
<evidence type="ECO:0000256" key="5">
    <source>
        <dbReference type="ARBA" id="ARBA00023136"/>
    </source>
</evidence>
<comment type="caution">
    <text evidence="10">The sequence shown here is derived from an EMBL/GenBank/DDBJ whole genome shotgun (WGS) entry which is preliminary data.</text>
</comment>
<evidence type="ECO:0000256" key="7">
    <source>
        <dbReference type="SAM" id="Phobius"/>
    </source>
</evidence>
<feature type="domain" description="MacB-like periplasmic core" evidence="9">
    <location>
        <begin position="26"/>
        <end position="257"/>
    </location>
</feature>
<evidence type="ECO:0000256" key="2">
    <source>
        <dbReference type="ARBA" id="ARBA00022475"/>
    </source>
</evidence>
<evidence type="ECO:0000259" key="8">
    <source>
        <dbReference type="Pfam" id="PF02687"/>
    </source>
</evidence>
<dbReference type="InterPro" id="IPR025857">
    <property type="entry name" value="MacB_PCD"/>
</dbReference>
<dbReference type="InterPro" id="IPR050250">
    <property type="entry name" value="Macrolide_Exporter_MacB"/>
</dbReference>
<dbReference type="Pfam" id="PF02687">
    <property type="entry name" value="FtsX"/>
    <property type="match status" value="1"/>
</dbReference>
<name>A0ABQ5XFJ3_9GAMM</name>
<evidence type="ECO:0000256" key="6">
    <source>
        <dbReference type="ARBA" id="ARBA00038076"/>
    </source>
</evidence>
<comment type="subcellular location">
    <subcellularLocation>
        <location evidence="1">Cell membrane</location>
        <topology evidence="1">Multi-pass membrane protein</topology>
    </subcellularLocation>
</comment>
<comment type="similarity">
    <text evidence="6">Belongs to the ABC-4 integral membrane protein family.</text>
</comment>
<feature type="transmembrane region" description="Helical" evidence="7">
    <location>
        <begin position="20"/>
        <end position="40"/>
    </location>
</feature>